<dbReference type="CDD" id="cd02955">
    <property type="entry name" value="SSP411"/>
    <property type="match status" value="1"/>
</dbReference>
<proteinExistence type="predicted"/>
<dbReference type="InterPro" id="IPR008928">
    <property type="entry name" value="6-hairpin_glycosidase_sf"/>
</dbReference>
<dbReference type="Gene3D" id="3.40.30.10">
    <property type="entry name" value="Glutaredoxin"/>
    <property type="match status" value="1"/>
</dbReference>
<dbReference type="InterPro" id="IPR012341">
    <property type="entry name" value="6hp_glycosidase-like_sf"/>
</dbReference>
<dbReference type="SUPFAM" id="SSF48208">
    <property type="entry name" value="Six-hairpin glycosidases"/>
    <property type="match status" value="1"/>
</dbReference>
<dbReference type="OrthoDB" id="1923667at2759"/>
<dbReference type="Pfam" id="PF03190">
    <property type="entry name" value="Thioredox_DsbH"/>
    <property type="match status" value="1"/>
</dbReference>
<accession>A0A6G1JEU4</accession>
<reference evidence="2" key="1">
    <citation type="journal article" date="2020" name="Stud. Mycol.">
        <title>101 Dothideomycetes genomes: a test case for predicting lifestyles and emergence of pathogens.</title>
        <authorList>
            <person name="Haridas S."/>
            <person name="Albert R."/>
            <person name="Binder M."/>
            <person name="Bloem J."/>
            <person name="Labutti K."/>
            <person name="Salamov A."/>
            <person name="Andreopoulos B."/>
            <person name="Baker S."/>
            <person name="Barry K."/>
            <person name="Bills G."/>
            <person name="Bluhm B."/>
            <person name="Cannon C."/>
            <person name="Castanera R."/>
            <person name="Culley D."/>
            <person name="Daum C."/>
            <person name="Ezra D."/>
            <person name="Gonzalez J."/>
            <person name="Henrissat B."/>
            <person name="Kuo A."/>
            <person name="Liang C."/>
            <person name="Lipzen A."/>
            <person name="Lutzoni F."/>
            <person name="Magnuson J."/>
            <person name="Mondo S."/>
            <person name="Nolan M."/>
            <person name="Ohm R."/>
            <person name="Pangilinan J."/>
            <person name="Park H.-J."/>
            <person name="Ramirez L."/>
            <person name="Alfaro M."/>
            <person name="Sun H."/>
            <person name="Tritt A."/>
            <person name="Yoshinaga Y."/>
            <person name="Zwiers L.-H."/>
            <person name="Turgeon B."/>
            <person name="Goodwin S."/>
            <person name="Spatafora J."/>
            <person name="Crous P."/>
            <person name="Grigoriev I."/>
        </authorList>
    </citation>
    <scope>NUCLEOTIDE SEQUENCE</scope>
    <source>
        <strain evidence="2">CBS 122367</strain>
    </source>
</reference>
<dbReference type="PIRSF" id="PIRSF006402">
    <property type="entry name" value="UCP006402_thioredoxin"/>
    <property type="match status" value="1"/>
</dbReference>
<organism evidence="2 3">
    <name type="scientific">Lentithecium fluviatile CBS 122367</name>
    <dbReference type="NCBI Taxonomy" id="1168545"/>
    <lineage>
        <taxon>Eukaryota</taxon>
        <taxon>Fungi</taxon>
        <taxon>Dikarya</taxon>
        <taxon>Ascomycota</taxon>
        <taxon>Pezizomycotina</taxon>
        <taxon>Dothideomycetes</taxon>
        <taxon>Pleosporomycetidae</taxon>
        <taxon>Pleosporales</taxon>
        <taxon>Massarineae</taxon>
        <taxon>Lentitheciaceae</taxon>
        <taxon>Lentithecium</taxon>
    </lineage>
</organism>
<dbReference type="Gene3D" id="1.50.10.10">
    <property type="match status" value="1"/>
</dbReference>
<dbReference type="EMBL" id="MU005573">
    <property type="protein sequence ID" value="KAF2688958.1"/>
    <property type="molecule type" value="Genomic_DNA"/>
</dbReference>
<dbReference type="AlphaFoldDB" id="A0A6G1JEU4"/>
<dbReference type="PANTHER" id="PTHR42899">
    <property type="entry name" value="SPERMATOGENESIS-ASSOCIATED PROTEIN 20"/>
    <property type="match status" value="1"/>
</dbReference>
<sequence length="750" mass="83946">MDVRDMSEAAPPVDDDLKLVNRLNESRSPYVRGHMNNPVAWQNWGPEALELAKKSNRLIFISIGYAACHWCHVMERESFENAEVAALLNNNFIPIKIDREERPDVDRIYMNYVQATSGSGGWPLNVFITPDLAPIFGGTYWPGPGSTMAMGEHMGFVGILEKIRDVWKNQRQRCLDSAKDITAQLREFADDGSISRKEGAEREPLDLELLEEAYEHFAAKYDDKFAGFGGAPKFPTPTNLSFLLKLSQYPSAVTDVIGVKECTKAKDMVLATLNAMNRGGIHDQIGNGFARYSVTRDWSLPHFEKMLYDQAQLLPVYLDAYLLTQSSEHLSAVHDIATYLTSPPMHSETGGFFSAEDADSLYRPADKEKREGAFYVWTLREFRTMLGDRDADILARYYGVKDEGNVSPEYDAHDELINQNVLAVSSTPTDLAKEFALSVEEVEKILTSGRQKLLEHRKKERPRPALDDKIVVSWNGLAIGALARVSSALSASDPPKSSVYLAAAEEAASFIKSELYDPTSHTLLRVYREGPGSVQGFADDYAYLISGLLSLYEATFNDTYLRWADDLQKTQIKLFWDTQHLGFFSTPEGQADLIMRLKDGMDNAEPGTNGVSARNLDRLGALLEDEEYVKKARDTTSAFEAEIMQHPFLFPGMMDAIVAGRFGVKHAVATGEGERVEEWVKRWRERPQGVGTVSRVGRGMGEWLRERNSLVKIMDAQKEGVMVCEQGACREELGMDMGSVGEAIKEAEER</sequence>
<feature type="domain" description="Spermatogenesis-associated protein 20-like TRX" evidence="1">
    <location>
        <begin position="21"/>
        <end position="185"/>
    </location>
</feature>
<dbReference type="GO" id="GO:0003824">
    <property type="term" value="F:catalytic activity"/>
    <property type="evidence" value="ECO:0007669"/>
    <property type="project" value="UniProtKB-ARBA"/>
</dbReference>
<gene>
    <name evidence="2" type="ORF">K458DRAFT_414628</name>
</gene>
<dbReference type="SUPFAM" id="SSF52833">
    <property type="entry name" value="Thioredoxin-like"/>
    <property type="match status" value="1"/>
</dbReference>
<dbReference type="GO" id="GO:0005975">
    <property type="term" value="P:carbohydrate metabolic process"/>
    <property type="evidence" value="ECO:0007669"/>
    <property type="project" value="InterPro"/>
</dbReference>
<keyword evidence="3" id="KW-1185">Reference proteome</keyword>
<name>A0A6G1JEU4_9PLEO</name>
<dbReference type="InterPro" id="IPR036249">
    <property type="entry name" value="Thioredoxin-like_sf"/>
</dbReference>
<dbReference type="PANTHER" id="PTHR42899:SF1">
    <property type="entry name" value="SPERMATOGENESIS-ASSOCIATED PROTEIN 20"/>
    <property type="match status" value="1"/>
</dbReference>
<evidence type="ECO:0000313" key="2">
    <source>
        <dbReference type="EMBL" id="KAF2688958.1"/>
    </source>
</evidence>
<evidence type="ECO:0000259" key="1">
    <source>
        <dbReference type="Pfam" id="PF03190"/>
    </source>
</evidence>
<dbReference type="Proteomes" id="UP000799291">
    <property type="component" value="Unassembled WGS sequence"/>
</dbReference>
<evidence type="ECO:0000313" key="3">
    <source>
        <dbReference type="Proteomes" id="UP000799291"/>
    </source>
</evidence>
<dbReference type="InterPro" id="IPR024705">
    <property type="entry name" value="Ssp411"/>
</dbReference>
<dbReference type="InterPro" id="IPR004879">
    <property type="entry name" value="Ssp411-like_TRX"/>
</dbReference>
<protein>
    <recommendedName>
        <fullName evidence="1">Spermatogenesis-associated protein 20-like TRX domain-containing protein</fullName>
    </recommendedName>
</protein>